<dbReference type="InterPro" id="IPR001891">
    <property type="entry name" value="Malic_OxRdtase"/>
</dbReference>
<feature type="domain" description="Malic enzyme N-terminal" evidence="9">
    <location>
        <begin position="88"/>
        <end position="272"/>
    </location>
</feature>
<dbReference type="InterPro" id="IPR036291">
    <property type="entry name" value="NAD(P)-bd_dom_sf"/>
</dbReference>
<reference evidence="10 11" key="1">
    <citation type="journal article" date="2018" name="Nat. Ecol. Evol.">
        <title>Pezizomycetes genomes reveal the molecular basis of ectomycorrhizal truffle lifestyle.</title>
        <authorList>
            <person name="Murat C."/>
            <person name="Payen T."/>
            <person name="Noel B."/>
            <person name="Kuo A."/>
            <person name="Morin E."/>
            <person name="Chen J."/>
            <person name="Kohler A."/>
            <person name="Krizsan K."/>
            <person name="Balestrini R."/>
            <person name="Da Silva C."/>
            <person name="Montanini B."/>
            <person name="Hainaut M."/>
            <person name="Levati E."/>
            <person name="Barry K.W."/>
            <person name="Belfiori B."/>
            <person name="Cichocki N."/>
            <person name="Clum A."/>
            <person name="Dockter R.B."/>
            <person name="Fauchery L."/>
            <person name="Guy J."/>
            <person name="Iotti M."/>
            <person name="Le Tacon F."/>
            <person name="Lindquist E.A."/>
            <person name="Lipzen A."/>
            <person name="Malagnac F."/>
            <person name="Mello A."/>
            <person name="Molinier V."/>
            <person name="Miyauchi S."/>
            <person name="Poulain J."/>
            <person name="Riccioni C."/>
            <person name="Rubini A."/>
            <person name="Sitrit Y."/>
            <person name="Splivallo R."/>
            <person name="Traeger S."/>
            <person name="Wang M."/>
            <person name="Zifcakova L."/>
            <person name="Wipf D."/>
            <person name="Zambonelli A."/>
            <person name="Paolocci F."/>
            <person name="Nowrousian M."/>
            <person name="Ottonello S."/>
            <person name="Baldrian P."/>
            <person name="Spatafora J.W."/>
            <person name="Henrissat B."/>
            <person name="Nagy L.G."/>
            <person name="Aury J.M."/>
            <person name="Wincker P."/>
            <person name="Grigoriev I.V."/>
            <person name="Bonfante P."/>
            <person name="Martin F.M."/>
        </authorList>
    </citation>
    <scope>NUCLEOTIDE SEQUENCE [LARGE SCALE GENOMIC DNA]</scope>
    <source>
        <strain evidence="10 11">RN42</strain>
    </source>
</reference>
<keyword evidence="4" id="KW-0520">NAD</keyword>
<gene>
    <name evidence="10" type="ORF">BJ508DRAFT_366674</name>
</gene>
<accession>A0A3N4HN84</accession>
<evidence type="ECO:0000256" key="6">
    <source>
        <dbReference type="PIRSR" id="PIRSR000106-2"/>
    </source>
</evidence>
<evidence type="ECO:0000313" key="11">
    <source>
        <dbReference type="Proteomes" id="UP000275078"/>
    </source>
</evidence>
<feature type="binding site" evidence="7">
    <location>
        <position position="281"/>
    </location>
    <ligand>
        <name>a divalent metal cation</name>
        <dbReference type="ChEBI" id="CHEBI:60240"/>
    </ligand>
</feature>
<dbReference type="GO" id="GO:0006108">
    <property type="term" value="P:malate metabolic process"/>
    <property type="evidence" value="ECO:0007669"/>
    <property type="project" value="TreeGrafter"/>
</dbReference>
<dbReference type="InterPro" id="IPR012301">
    <property type="entry name" value="Malic_N_dom"/>
</dbReference>
<dbReference type="GO" id="GO:0005829">
    <property type="term" value="C:cytosol"/>
    <property type="evidence" value="ECO:0007669"/>
    <property type="project" value="TreeGrafter"/>
</dbReference>
<feature type="domain" description="Malic enzyme NAD-binding" evidence="8">
    <location>
        <begin position="282"/>
        <end position="553"/>
    </location>
</feature>
<dbReference type="InterPro" id="IPR012302">
    <property type="entry name" value="Malic_NAD-bd"/>
</dbReference>
<dbReference type="InterPro" id="IPR046346">
    <property type="entry name" value="Aminoacid_DH-like_N_sf"/>
</dbReference>
<evidence type="ECO:0000256" key="4">
    <source>
        <dbReference type="ARBA" id="ARBA00023027"/>
    </source>
</evidence>
<comment type="cofactor">
    <cofactor evidence="1">
        <name>Mn(2+)</name>
        <dbReference type="ChEBI" id="CHEBI:29035"/>
    </cofactor>
</comment>
<dbReference type="FunFam" id="3.40.50.10380:FF:000001">
    <property type="entry name" value="NAD-dependent malic enzyme"/>
    <property type="match status" value="1"/>
</dbReference>
<dbReference type="Gene3D" id="3.40.50.720">
    <property type="entry name" value="NAD(P)-binding Rossmann-like Domain"/>
    <property type="match status" value="1"/>
</dbReference>
<dbReference type="PIRSF" id="PIRSF000106">
    <property type="entry name" value="ME"/>
    <property type="match status" value="1"/>
</dbReference>
<feature type="active site" description="Proton acceptor" evidence="5">
    <location>
        <position position="186"/>
    </location>
</feature>
<keyword evidence="3 7" id="KW-0479">Metal-binding</keyword>
<evidence type="ECO:0000259" key="8">
    <source>
        <dbReference type="SMART" id="SM00919"/>
    </source>
</evidence>
<name>A0A3N4HN84_ASCIM</name>
<dbReference type="PANTHER" id="PTHR23406:SF34">
    <property type="entry name" value="NAD-DEPENDENT MALIC ENZYME, MITOCHONDRIAL"/>
    <property type="match status" value="1"/>
</dbReference>
<keyword evidence="11" id="KW-1185">Reference proteome</keyword>
<dbReference type="PRINTS" id="PR00072">
    <property type="entry name" value="MALOXRDTASE"/>
</dbReference>
<dbReference type="STRING" id="1160509.A0A3N4HN84"/>
<dbReference type="GO" id="GO:0004471">
    <property type="term" value="F:malate dehydrogenase (decarboxylating) (NAD+) activity"/>
    <property type="evidence" value="ECO:0007669"/>
    <property type="project" value="TreeGrafter"/>
</dbReference>
<organism evidence="10 11">
    <name type="scientific">Ascobolus immersus RN42</name>
    <dbReference type="NCBI Taxonomy" id="1160509"/>
    <lineage>
        <taxon>Eukaryota</taxon>
        <taxon>Fungi</taxon>
        <taxon>Dikarya</taxon>
        <taxon>Ascomycota</taxon>
        <taxon>Pezizomycotina</taxon>
        <taxon>Pezizomycetes</taxon>
        <taxon>Pezizales</taxon>
        <taxon>Ascobolaceae</taxon>
        <taxon>Ascobolus</taxon>
    </lineage>
</organism>
<protein>
    <submittedName>
        <fullName evidence="10">Aminoacid dehydrogenase-like protein</fullName>
    </submittedName>
</protein>
<evidence type="ECO:0000259" key="9">
    <source>
        <dbReference type="SMART" id="SM01274"/>
    </source>
</evidence>
<evidence type="ECO:0000256" key="1">
    <source>
        <dbReference type="ARBA" id="ARBA00001936"/>
    </source>
</evidence>
<dbReference type="Pfam" id="PF03949">
    <property type="entry name" value="Malic_M"/>
    <property type="match status" value="1"/>
</dbReference>
<proteinExistence type="inferred from homology"/>
<dbReference type="SMART" id="SM00919">
    <property type="entry name" value="Malic_M"/>
    <property type="match status" value="1"/>
</dbReference>
<comment type="similarity">
    <text evidence="2">Belongs to the malic enzymes family.</text>
</comment>
<dbReference type="Gene3D" id="3.40.50.10380">
    <property type="entry name" value="Malic enzyme, N-terminal domain"/>
    <property type="match status" value="1"/>
</dbReference>
<feature type="binding site" evidence="6">
    <location>
        <position position="425"/>
    </location>
    <ligand>
        <name>(S)-malate</name>
        <dbReference type="ChEBI" id="CHEBI:15589"/>
    </ligand>
</feature>
<dbReference type="PANTHER" id="PTHR23406">
    <property type="entry name" value="MALIC ENZYME-RELATED"/>
    <property type="match status" value="1"/>
</dbReference>
<evidence type="ECO:0000256" key="3">
    <source>
        <dbReference type="ARBA" id="ARBA00022723"/>
    </source>
</evidence>
<evidence type="ECO:0000313" key="10">
    <source>
        <dbReference type="EMBL" id="RPA73571.1"/>
    </source>
</evidence>
<dbReference type="AlphaFoldDB" id="A0A3N4HN84"/>
<dbReference type="NCBIfam" id="NF010052">
    <property type="entry name" value="PRK13529.1"/>
    <property type="match status" value="1"/>
</dbReference>
<dbReference type="EMBL" id="ML119816">
    <property type="protein sequence ID" value="RPA73571.1"/>
    <property type="molecule type" value="Genomic_DNA"/>
</dbReference>
<feature type="active site" description="Proton donor" evidence="5">
    <location>
        <position position="111"/>
    </location>
</feature>
<dbReference type="OrthoDB" id="5365701at2759"/>
<dbReference type="SUPFAM" id="SSF51735">
    <property type="entry name" value="NAD(P)-binding Rossmann-fold domains"/>
    <property type="match status" value="1"/>
</dbReference>
<dbReference type="GO" id="GO:0046872">
    <property type="term" value="F:metal ion binding"/>
    <property type="evidence" value="ECO:0007669"/>
    <property type="project" value="UniProtKB-KW"/>
</dbReference>
<feature type="binding site" evidence="7">
    <location>
        <position position="257"/>
    </location>
    <ligand>
        <name>a divalent metal cation</name>
        <dbReference type="ChEBI" id="CHEBI:60240"/>
    </ligand>
</feature>
<dbReference type="InterPro" id="IPR037062">
    <property type="entry name" value="Malic_N_dom_sf"/>
</dbReference>
<dbReference type="Proteomes" id="UP000275078">
    <property type="component" value="Unassembled WGS sequence"/>
</dbReference>
<dbReference type="GO" id="GO:0051287">
    <property type="term" value="F:NAD binding"/>
    <property type="evidence" value="ECO:0007669"/>
    <property type="project" value="InterPro"/>
</dbReference>
<comment type="cofactor">
    <cofactor evidence="7">
        <name>Mg(2+)</name>
        <dbReference type="ChEBI" id="CHEBI:18420"/>
    </cofactor>
    <cofactor evidence="7">
        <name>Mn(2+)</name>
        <dbReference type="ChEBI" id="CHEBI:29035"/>
    </cofactor>
    <text evidence="7">Divalent metal cations. Prefers magnesium or manganese.</text>
</comment>
<evidence type="ECO:0000256" key="5">
    <source>
        <dbReference type="PIRSR" id="PIRSR000106-1"/>
    </source>
</evidence>
<evidence type="ECO:0000256" key="7">
    <source>
        <dbReference type="PIRSR" id="PIRSR000106-3"/>
    </source>
</evidence>
<feature type="binding site" evidence="7">
    <location>
        <position position="258"/>
    </location>
    <ligand>
        <name>a divalent metal cation</name>
        <dbReference type="ChEBI" id="CHEBI:60240"/>
    </ligand>
</feature>
<feature type="binding site" evidence="6">
    <location>
        <position position="482"/>
    </location>
    <ligand>
        <name>(S)-malate</name>
        <dbReference type="ChEBI" id="CHEBI:15589"/>
    </ligand>
</feature>
<dbReference type="GO" id="GO:0005739">
    <property type="term" value="C:mitochondrion"/>
    <property type="evidence" value="ECO:0007669"/>
    <property type="project" value="TreeGrafter"/>
</dbReference>
<dbReference type="SMART" id="SM01274">
    <property type="entry name" value="malic"/>
    <property type="match status" value="1"/>
</dbReference>
<sequence>MSTHDKYSHLPLYAKGPLKCALKGQALLDSPLFNKGSAFTKEEREKFGLNGMLPAAVHTLDQQVERAYQQYSERSTALGKNTFLNSLKDQNLTLFFALLWQHVGEMYPIIYTPTEGEAIEQYSRLFRRPDGCFLNIDEHTSRSSIASILKQFGGEGDIDYIVLTDGEEILGIGDQGVGGIGISVAKLVLMTLCAGVWPNRTLPIVLDCGTDNKSLLNDAAYLGLRHPRVRSSRYNSFIDDVVQSIKSTFPTAILHFEDFGLGNARRLLEIYSEQLPCFNDDIQGTGAVTMAAIHAACQVSNVELKDARVLIFGAGTAGTGVADQFVDALLTEGLEVGEARGGVWLVDKSGLLTTFSEEPTEAQKPYLRKSVEWEGKDTTALEKLISEIKPHILIGCSTSPGAFTEKAVREMAKHTPHPIILPLSNPTRLIEAKPEDILKWTDFKALVATGGPFDPIPIPNSSDDDGNLNENDERKYVVAECNNATIFPAIGLSLILTRSKLLTPPLLATAVKALSLEAPCVKQNDKKAALLPDITDVRDISVKVAVKVIRKIVGEGLARVDDIPEDEEELEGWVRGQMWDVSTYRDLEAVDAERVKEALEEGGEAAGSGGCLGIAG</sequence>
<evidence type="ECO:0000256" key="2">
    <source>
        <dbReference type="ARBA" id="ARBA00008785"/>
    </source>
</evidence>
<dbReference type="SUPFAM" id="SSF53223">
    <property type="entry name" value="Aminoacid dehydrogenase-like, N-terminal domain"/>
    <property type="match status" value="1"/>
</dbReference>
<dbReference type="Pfam" id="PF00390">
    <property type="entry name" value="malic"/>
    <property type="match status" value="1"/>
</dbReference>